<evidence type="ECO:0000259" key="2">
    <source>
        <dbReference type="PROSITE" id="PS50249"/>
    </source>
</evidence>
<feature type="compositionally biased region" description="Polar residues" evidence="1">
    <location>
        <begin position="233"/>
        <end position="268"/>
    </location>
</feature>
<dbReference type="Pfam" id="PF08969">
    <property type="entry name" value="USP8_dimer"/>
    <property type="match status" value="1"/>
</dbReference>
<dbReference type="Pfam" id="PF01398">
    <property type="entry name" value="JAB"/>
    <property type="match status" value="1"/>
</dbReference>
<organism evidence="3">
    <name type="scientific">Chromera velia CCMP2878</name>
    <dbReference type="NCBI Taxonomy" id="1169474"/>
    <lineage>
        <taxon>Eukaryota</taxon>
        <taxon>Sar</taxon>
        <taxon>Alveolata</taxon>
        <taxon>Colpodellida</taxon>
        <taxon>Chromeraceae</taxon>
        <taxon>Chromera</taxon>
    </lineage>
</organism>
<gene>
    <name evidence="3" type="ORF">Cvel_4175</name>
</gene>
<protein>
    <recommendedName>
        <fullName evidence="2">MPN domain-containing protein</fullName>
    </recommendedName>
</protein>
<dbReference type="GO" id="GO:0061578">
    <property type="term" value="F:K63-linked deubiquitinase activity"/>
    <property type="evidence" value="ECO:0007669"/>
    <property type="project" value="TreeGrafter"/>
</dbReference>
<dbReference type="EMBL" id="CDMZ01000894">
    <property type="protein sequence ID" value="CEM23475.1"/>
    <property type="molecule type" value="Genomic_DNA"/>
</dbReference>
<dbReference type="InterPro" id="IPR015063">
    <property type="entry name" value="USP8_dimer"/>
</dbReference>
<dbReference type="SUPFAM" id="SSF102712">
    <property type="entry name" value="JAB1/MPN domain"/>
    <property type="match status" value="1"/>
</dbReference>
<dbReference type="PROSITE" id="PS50249">
    <property type="entry name" value="MPN"/>
    <property type="match status" value="1"/>
</dbReference>
<feature type="compositionally biased region" description="Low complexity" evidence="1">
    <location>
        <begin position="113"/>
        <end position="125"/>
    </location>
</feature>
<dbReference type="SMART" id="SM00232">
    <property type="entry name" value="JAB_MPN"/>
    <property type="match status" value="1"/>
</dbReference>
<dbReference type="InterPro" id="IPR037518">
    <property type="entry name" value="MPN"/>
</dbReference>
<dbReference type="GO" id="GO:0070536">
    <property type="term" value="P:protein K63-linked deubiquitination"/>
    <property type="evidence" value="ECO:0007669"/>
    <property type="project" value="TreeGrafter"/>
</dbReference>
<dbReference type="Gene3D" id="3.40.140.10">
    <property type="entry name" value="Cytidine Deaminase, domain 2"/>
    <property type="match status" value="1"/>
</dbReference>
<feature type="region of interest" description="Disordered" evidence="1">
    <location>
        <begin position="232"/>
        <end position="274"/>
    </location>
</feature>
<dbReference type="VEuPathDB" id="CryptoDB:Cvel_4175"/>
<dbReference type="AlphaFoldDB" id="A0A0G4G5G1"/>
<accession>A0A0G4G5G1</accession>
<dbReference type="GO" id="GO:0005768">
    <property type="term" value="C:endosome"/>
    <property type="evidence" value="ECO:0007669"/>
    <property type="project" value="TreeGrafter"/>
</dbReference>
<feature type="domain" description="MPN" evidence="2">
    <location>
        <begin position="291"/>
        <end position="427"/>
    </location>
</feature>
<dbReference type="PANTHER" id="PTHR12947:SF13">
    <property type="entry name" value="FI19924P1"/>
    <property type="match status" value="1"/>
</dbReference>
<evidence type="ECO:0000256" key="1">
    <source>
        <dbReference type="SAM" id="MobiDB-lite"/>
    </source>
</evidence>
<name>A0A0G4G5G1_9ALVE</name>
<feature type="region of interest" description="Disordered" evidence="1">
    <location>
        <begin position="110"/>
        <end position="181"/>
    </location>
</feature>
<dbReference type="Gene3D" id="1.20.58.80">
    <property type="entry name" value="Phosphotransferase system, lactose/cellobiose-type IIA subunit"/>
    <property type="match status" value="1"/>
</dbReference>
<sequence length="473" mass="52295">MGTPGDLHIQHLKRKARLDEKCNNSIPLHRYLQTMNQLEVVIAEYQASGRDADHIWLYMYRYCQMLSYCIRHHNAYSQKTYARDVAHLERCAKTYIEELEKMKDAIVEKVNRQAQAQQRQPAHAPSAPPPMEPPNLHSHSNGRVVEDSPPAGKRSSHSQSQSPTRGFLMYGPQGGDEAGIGLFNKHTAEGAEDQTGPRILQQEREEGRRQMADPPGGGAGGYALLAELARRGSQQTLTPGHSHTPAASTSAFPQSPAKSHSRPSASSVPPQHLSPLAPSALSDLAIGTSRIALPCDLLKTFETLAAHNTRTLDVETCGILAGEIFYDGQDGKGRELRITHLIIPKQHATANSCTAECEEDLLMYQLGKGLVTVGWIHTHPSQECFMSSIDLHNQLGYQTLLKEAIAIVVAPTDPRCRCAAFQLSPYGMGYLRNCPRVGFHEHSDARMPLYWEVRKDNLTGGDHKTVLVDLRKS</sequence>
<dbReference type="GO" id="GO:0016020">
    <property type="term" value="C:membrane"/>
    <property type="evidence" value="ECO:0007669"/>
    <property type="project" value="TreeGrafter"/>
</dbReference>
<dbReference type="GO" id="GO:0008237">
    <property type="term" value="F:metallopeptidase activity"/>
    <property type="evidence" value="ECO:0007669"/>
    <property type="project" value="InterPro"/>
</dbReference>
<reference evidence="3" key="1">
    <citation type="submission" date="2014-11" db="EMBL/GenBank/DDBJ databases">
        <authorList>
            <person name="Otto D Thomas"/>
            <person name="Naeem Raeece"/>
        </authorList>
    </citation>
    <scope>NUCLEOTIDE SEQUENCE</scope>
</reference>
<dbReference type="PANTHER" id="PTHR12947">
    <property type="entry name" value="AMSH-LIKE PROTEASE"/>
    <property type="match status" value="1"/>
</dbReference>
<evidence type="ECO:0000313" key="3">
    <source>
        <dbReference type="EMBL" id="CEM23475.1"/>
    </source>
</evidence>
<dbReference type="InterPro" id="IPR000555">
    <property type="entry name" value="JAMM/MPN+_dom"/>
</dbReference>
<proteinExistence type="predicted"/>